<feature type="region of interest" description="Disordered" evidence="2">
    <location>
        <begin position="263"/>
        <end position="286"/>
    </location>
</feature>
<keyword evidence="1" id="KW-0378">Hydrolase</keyword>
<protein>
    <submittedName>
        <fullName evidence="4">Acid phosphatase protein</fullName>
    </submittedName>
</protein>
<evidence type="ECO:0000256" key="1">
    <source>
        <dbReference type="ARBA" id="ARBA00022801"/>
    </source>
</evidence>
<dbReference type="InterPro" id="IPR017850">
    <property type="entry name" value="Alkaline_phosphatase_core_sf"/>
</dbReference>
<dbReference type="CDD" id="cd16013">
    <property type="entry name" value="AcpA"/>
    <property type="match status" value="1"/>
</dbReference>
<dbReference type="OrthoDB" id="9770871at2"/>
<dbReference type="PANTHER" id="PTHR31956:SF1">
    <property type="entry name" value="NON-SPECIFIC PHOSPHOLIPASE C1"/>
    <property type="match status" value="1"/>
</dbReference>
<dbReference type="EMBL" id="CP006989">
    <property type="protein sequence ID" value="AIC30273.1"/>
    <property type="molecule type" value="Genomic_DNA"/>
</dbReference>
<feature type="chain" id="PRO_5001583870" evidence="3">
    <location>
        <begin position="29"/>
        <end position="514"/>
    </location>
</feature>
<feature type="signal peptide" evidence="3">
    <location>
        <begin position="1"/>
        <end position="28"/>
    </location>
</feature>
<evidence type="ECO:0000313" key="4">
    <source>
        <dbReference type="EMBL" id="AIC30273.1"/>
    </source>
</evidence>
<dbReference type="GO" id="GO:0003993">
    <property type="term" value="F:acid phosphatase activity"/>
    <property type="evidence" value="ECO:0007669"/>
    <property type="project" value="InterPro"/>
</dbReference>
<dbReference type="KEGG" id="rei:IE4771_PC00148"/>
<evidence type="ECO:0000256" key="3">
    <source>
        <dbReference type="SAM" id="SignalP"/>
    </source>
</evidence>
<dbReference type="PANTHER" id="PTHR31956">
    <property type="entry name" value="NON-SPECIFIC PHOSPHOLIPASE C4-RELATED"/>
    <property type="match status" value="1"/>
</dbReference>
<proteinExistence type="predicted"/>
<reference evidence="4 5" key="1">
    <citation type="submission" date="2013-12" db="EMBL/GenBank/DDBJ databases">
        <title>Complete genome sequence of Rhizobium etli bv. mimosae IE4771.</title>
        <authorList>
            <person name="Bustos P."/>
            <person name="Santamaria R.I."/>
            <person name="Lozano L."/>
            <person name="Ormeno-Orrillo E."/>
            <person name="Rogel M.A."/>
            <person name="Romero D."/>
            <person name="Cevallos M.A."/>
            <person name="Martinez-Romero E."/>
            <person name="Gonzalez V."/>
        </authorList>
    </citation>
    <scope>NUCLEOTIDE SEQUENCE [LARGE SCALE GENOMIC DNA]</scope>
    <source>
        <strain evidence="4 5">IE4771</strain>
        <plasmid evidence="5">Plasmid pRetIE4771c</plasmid>
    </source>
</reference>
<sequence length="514" mass="55066">MKRLKLLKSICLAGSAIVPLAMATAALAAPAGYDKIDNIVVIYAENRSFDNLYGGFPGADGLTNVSAEQARQLDRDGKPLAELPPAWGGLTAKGVTPAITEAQSAHLANADFAIDDPQGFAQAPSVITRDLWHRFYQEQMQIDGGKNDKFVAWADSGSLVMGHYDGSILPMWQVAKKYVLADNFFQGAFGGSFLNHFALVCACAPYYPDADKSPAKPVIAKVDADGVSLTVAENAPKSALDGAPKFVSDGTLTPDFYAVNTMQPPYQPSANPPAKDGDPAYADPAAATTLPPQHAVTIGDLLSQKGVSWAWYSGAWQTALDGKNATPVPNFQFHHQPFNYFANFAPGTPARAEHLKDGGLAGEAFLRDIDAGKLPAVSFYKPQGNLNEHGGYADVSSGDQHLADIVSHLEKSPQWGRMLVIVTYDENGGFWDHVAPPKADRWGPGNRIPAFIISPFAKGGTVDHTQYDTTSIIRLITARYDLPVLPGIVARDKALRENGRPPMGDLTAALDLTH</sequence>
<geneLocation type="plasmid" evidence="4 5">
    <name>pRetIE4771c</name>
</geneLocation>
<organism evidence="4 5">
    <name type="scientific">Rhizobium etli bv. mimosae str. IE4771</name>
    <dbReference type="NCBI Taxonomy" id="1432050"/>
    <lineage>
        <taxon>Bacteria</taxon>
        <taxon>Pseudomonadati</taxon>
        <taxon>Pseudomonadota</taxon>
        <taxon>Alphaproteobacteria</taxon>
        <taxon>Hyphomicrobiales</taxon>
        <taxon>Rhizobiaceae</taxon>
        <taxon>Rhizobium/Agrobacterium group</taxon>
        <taxon>Rhizobium</taxon>
    </lineage>
</organism>
<keyword evidence="4" id="KW-0614">Plasmid</keyword>
<dbReference type="RefSeq" id="WP_040141034.1">
    <property type="nucleotide sequence ID" value="NZ_CP006989.1"/>
</dbReference>
<keyword evidence="3" id="KW-0732">Signal</keyword>
<name>A0A060I5C0_RHIET</name>
<dbReference type="AlphaFoldDB" id="A0A060I5C0"/>
<dbReference type="Pfam" id="PF04185">
    <property type="entry name" value="Phosphoesterase"/>
    <property type="match status" value="1"/>
</dbReference>
<accession>A0A060I5C0</accession>
<evidence type="ECO:0000313" key="5">
    <source>
        <dbReference type="Proteomes" id="UP000027180"/>
    </source>
</evidence>
<dbReference type="InterPro" id="IPR007312">
    <property type="entry name" value="Phosphoesterase"/>
</dbReference>
<evidence type="ECO:0000256" key="2">
    <source>
        <dbReference type="SAM" id="MobiDB-lite"/>
    </source>
</evidence>
<dbReference type="InterPro" id="IPR017768">
    <property type="entry name" value="AcpA"/>
</dbReference>
<dbReference type="SUPFAM" id="SSF53649">
    <property type="entry name" value="Alkaline phosphatase-like"/>
    <property type="match status" value="1"/>
</dbReference>
<dbReference type="NCBIfam" id="TIGR03397">
    <property type="entry name" value="acid_phos_Burk"/>
    <property type="match status" value="1"/>
</dbReference>
<dbReference type="Gene3D" id="3.40.720.10">
    <property type="entry name" value="Alkaline Phosphatase, subunit A"/>
    <property type="match status" value="2"/>
</dbReference>
<gene>
    <name evidence="4" type="ORF">IE4771_PC00148</name>
</gene>
<dbReference type="Proteomes" id="UP000027180">
    <property type="component" value="Plasmid pRetIE4771c"/>
</dbReference>
<dbReference type="HOGENOM" id="CLU_023677_0_0_5"/>